<sequence>MKYPAYIAANRFGMGARPDELKTISPNPMGWLNQQISAKPHMSRQLKSMKASTALTEEFLKLRDARTQAKKNNNDREVKKIQLVFRENFLNEIHVRTTTALTTEYPLQERLTRFWANHFTVSAKKNIVRPLVGAFEREAIRPNIFGKFEDLLLAATSHPAMLVYLDNFQSIGPNSLSGRRRDKGLNENFAREILELHTLGVKGNYQQADVIALAKILTGWTISLPRHKNGKIGEFRFIDRLHEPGSHKILGKEYAANGLKQGIAALKDLARHPSTAHFIARKLARHFISDNPPEQVITILAQEFIRSDGHLGKVIKKLISLPEGWQPNPGNMKTSEEFVISALRGLKVDRFTPKEIVESLYEMGQRTFEAPSPAGWPHEDEYWSGPDLLLKRIEWAQAVADRSQLTQSPLDLAQNILGQNLSRQTYSAIKRADSAGQAITLLLASPEFQRR</sequence>
<gene>
    <name evidence="1" type="ORF">MNBD_ALPHA03-1887</name>
</gene>
<accession>A0A3B1AX57</accession>
<proteinExistence type="predicted"/>
<protein>
    <submittedName>
        <fullName evidence="1">PROBABLE SIGNAL PEPTIDE PROTEIN</fullName>
    </submittedName>
</protein>
<dbReference type="AlphaFoldDB" id="A0A3B1AX57"/>
<name>A0A3B1AX57_9ZZZZ</name>
<dbReference type="Pfam" id="PF08811">
    <property type="entry name" value="DUF1800"/>
    <property type="match status" value="1"/>
</dbReference>
<dbReference type="EMBL" id="UOFW01000239">
    <property type="protein sequence ID" value="VAX08352.1"/>
    <property type="molecule type" value="Genomic_DNA"/>
</dbReference>
<dbReference type="InterPro" id="IPR014917">
    <property type="entry name" value="DUF1800"/>
</dbReference>
<reference evidence="1" key="1">
    <citation type="submission" date="2018-06" db="EMBL/GenBank/DDBJ databases">
        <authorList>
            <person name="Zhirakovskaya E."/>
        </authorList>
    </citation>
    <scope>NUCLEOTIDE SEQUENCE</scope>
</reference>
<organism evidence="1">
    <name type="scientific">hydrothermal vent metagenome</name>
    <dbReference type="NCBI Taxonomy" id="652676"/>
    <lineage>
        <taxon>unclassified sequences</taxon>
        <taxon>metagenomes</taxon>
        <taxon>ecological metagenomes</taxon>
    </lineage>
</organism>
<evidence type="ECO:0000313" key="1">
    <source>
        <dbReference type="EMBL" id="VAX08352.1"/>
    </source>
</evidence>